<dbReference type="Proteomes" id="UP000001299">
    <property type="component" value="Plasmid pCY360"/>
</dbReference>
<dbReference type="AlphaFoldDB" id="E0S412"/>
<keyword evidence="1" id="KW-0614">Plasmid</keyword>
<geneLocation type="plasmid" evidence="1 2">
    <name>pCY360</name>
</geneLocation>
<proteinExistence type="predicted"/>
<protein>
    <submittedName>
        <fullName evidence="1">Uncharacterized protein</fullName>
    </submittedName>
</protein>
<dbReference type="EMBL" id="CP001812">
    <property type="protein sequence ID" value="ADL36144.1"/>
    <property type="molecule type" value="Genomic_DNA"/>
</dbReference>
<keyword evidence="2" id="KW-1185">Reference proteome</keyword>
<organism evidence="1 2">
    <name type="scientific">Butyrivibrio proteoclasticus (strain ATCC 51982 / DSM 14932 / B316)</name>
    <name type="common">Clostridium proteoclasticum</name>
    <dbReference type="NCBI Taxonomy" id="515622"/>
    <lineage>
        <taxon>Bacteria</taxon>
        <taxon>Bacillati</taxon>
        <taxon>Bacillota</taxon>
        <taxon>Clostridia</taxon>
        <taxon>Lachnospirales</taxon>
        <taxon>Lachnospiraceae</taxon>
        <taxon>Butyrivibrio</taxon>
    </lineage>
</organism>
<evidence type="ECO:0000313" key="1">
    <source>
        <dbReference type="EMBL" id="ADL36144.1"/>
    </source>
</evidence>
<accession>E0S412</accession>
<gene>
    <name evidence="1" type="ordered locus">bpr_II206</name>
</gene>
<dbReference type="HOGENOM" id="CLU_2272198_0_0_9"/>
<dbReference type="KEGG" id="bpb:bpr_II206"/>
<reference evidence="1 2" key="1">
    <citation type="journal article" date="2010" name="PLoS ONE">
        <title>The glycobiome of the rumen bacterium Butyrivibrio proteoclasticus B316(T) highlights adaptation to a polysaccharide-rich environment.</title>
        <authorList>
            <person name="Kelly W.J."/>
            <person name="Leahy S.C."/>
            <person name="Altermann E."/>
            <person name="Yeoman C.J."/>
            <person name="Dunne J.C."/>
            <person name="Kong Z."/>
            <person name="Pacheco D.M."/>
            <person name="Li D."/>
            <person name="Noel S.J."/>
            <person name="Moon C.D."/>
            <person name="Cookson A.L."/>
            <person name="Attwood G.T."/>
        </authorList>
    </citation>
    <scope>NUCLEOTIDE SEQUENCE [LARGE SCALE GENOMIC DNA]</scope>
    <source>
        <strain evidence="2">ATCC 51982 / DSM 14932 / B316</strain>
        <plasmid evidence="2">Plasmid pCY360</plasmid>
    </source>
</reference>
<name>E0S412_BUTPB</name>
<sequence length="102" mass="11276">MRIFVCFRRGTSYEVICIGYYALSGTFDVRSKVADYANATHDNFFCTVTGMAVRNISYGNPTPSWTYNASSGSLSVSAGWSGEYPLYCSGYIYYISEPLPPA</sequence>
<dbReference type="RefSeq" id="WP_013282793.1">
    <property type="nucleotide sequence ID" value="NC_014389.1"/>
</dbReference>
<evidence type="ECO:0000313" key="2">
    <source>
        <dbReference type="Proteomes" id="UP000001299"/>
    </source>
</evidence>